<dbReference type="InterPro" id="IPR050422">
    <property type="entry name" value="X-Pro_aminopeptidase_P"/>
</dbReference>
<evidence type="ECO:0000256" key="4">
    <source>
        <dbReference type="ARBA" id="ARBA00022729"/>
    </source>
</evidence>
<evidence type="ECO:0000259" key="11">
    <source>
        <dbReference type="Pfam" id="PF16188"/>
    </source>
</evidence>
<reference evidence="12 13" key="1">
    <citation type="journal article" date="2016" name="Proc. Natl. Acad. Sci. U.S.A.">
        <title>Lipid metabolic changes in an early divergent fungus govern the establishment of a mutualistic symbiosis with endobacteria.</title>
        <authorList>
            <person name="Lastovetsky O.A."/>
            <person name="Gaspar M.L."/>
            <person name="Mondo S.J."/>
            <person name="LaButti K.M."/>
            <person name="Sandor L."/>
            <person name="Grigoriev I.V."/>
            <person name="Henry S.A."/>
            <person name="Pawlowska T.E."/>
        </authorList>
    </citation>
    <scope>NUCLEOTIDE SEQUENCE [LARGE SCALE GENOMIC DNA]</scope>
    <source>
        <strain evidence="12 13">ATCC 11559</strain>
    </source>
</reference>
<dbReference type="GO" id="GO:0046872">
    <property type="term" value="F:metal ion binding"/>
    <property type="evidence" value="ECO:0007669"/>
    <property type="project" value="UniProtKB-KW"/>
</dbReference>
<feature type="domain" description="Peptidase M24 C-terminal" evidence="11">
    <location>
        <begin position="541"/>
        <end position="588"/>
    </location>
</feature>
<keyword evidence="7" id="KW-0456">Lyase</keyword>
<dbReference type="InterPro" id="IPR032416">
    <property type="entry name" value="Peptidase_M24_C"/>
</dbReference>
<comment type="cofactor">
    <cofactor evidence="1">
        <name>Mn(2+)</name>
        <dbReference type="ChEBI" id="CHEBI:29035"/>
    </cofactor>
</comment>
<dbReference type="Pfam" id="PF16189">
    <property type="entry name" value="Creatinase_N_2"/>
    <property type="match status" value="1"/>
</dbReference>
<dbReference type="InterPro" id="IPR036005">
    <property type="entry name" value="Creatinase/aminopeptidase-like"/>
</dbReference>
<dbReference type="Pfam" id="PF00557">
    <property type="entry name" value="Peptidase_M24"/>
    <property type="match status" value="1"/>
</dbReference>
<dbReference type="GO" id="GO:0070006">
    <property type="term" value="F:metalloaminopeptidase activity"/>
    <property type="evidence" value="ECO:0007669"/>
    <property type="project" value="InterPro"/>
</dbReference>
<feature type="domain" description="Peptidase M24" evidence="8">
    <location>
        <begin position="318"/>
        <end position="534"/>
    </location>
</feature>
<evidence type="ECO:0000259" key="8">
    <source>
        <dbReference type="Pfam" id="PF00557"/>
    </source>
</evidence>
<feature type="domain" description="Creatinase N-terminal" evidence="9">
    <location>
        <begin position="20"/>
        <end position="157"/>
    </location>
</feature>
<gene>
    <name evidence="12" type="ORF">BCV71DRAFT_255730</name>
</gene>
<dbReference type="Gene3D" id="1.50.10.100">
    <property type="entry name" value="Chondroitin AC/alginate lyase"/>
    <property type="match status" value="1"/>
</dbReference>
<keyword evidence="5" id="KW-0378">Hydrolase</keyword>
<evidence type="ECO:0000259" key="10">
    <source>
        <dbReference type="Pfam" id="PF05426"/>
    </source>
</evidence>
<dbReference type="Gene3D" id="3.40.350.10">
    <property type="entry name" value="Creatinase/prolidase N-terminal domain"/>
    <property type="match status" value="2"/>
</dbReference>
<protein>
    <recommendedName>
        <fullName evidence="14">Creatinase/aminopeptidase</fullName>
    </recommendedName>
</protein>
<dbReference type="SUPFAM" id="SSF48230">
    <property type="entry name" value="Chondroitin AC/alginate lyase"/>
    <property type="match status" value="1"/>
</dbReference>
<dbReference type="InterPro" id="IPR008397">
    <property type="entry name" value="Alginate_lyase_dom"/>
</dbReference>
<dbReference type="Pfam" id="PF01321">
    <property type="entry name" value="Creatinase_N"/>
    <property type="match status" value="1"/>
</dbReference>
<dbReference type="CDD" id="cd01085">
    <property type="entry name" value="APP"/>
    <property type="match status" value="1"/>
</dbReference>
<evidence type="ECO:0000256" key="3">
    <source>
        <dbReference type="ARBA" id="ARBA00022723"/>
    </source>
</evidence>
<evidence type="ECO:0000256" key="6">
    <source>
        <dbReference type="ARBA" id="ARBA00023211"/>
    </source>
</evidence>
<organism evidence="12 13">
    <name type="scientific">Rhizopus microsporus</name>
    <dbReference type="NCBI Taxonomy" id="58291"/>
    <lineage>
        <taxon>Eukaryota</taxon>
        <taxon>Fungi</taxon>
        <taxon>Fungi incertae sedis</taxon>
        <taxon>Mucoromycota</taxon>
        <taxon>Mucoromycotina</taxon>
        <taxon>Mucoromycetes</taxon>
        <taxon>Mucorales</taxon>
        <taxon>Mucorineae</taxon>
        <taxon>Rhizopodaceae</taxon>
        <taxon>Rhizopus</taxon>
    </lineage>
</organism>
<evidence type="ECO:0000259" key="9">
    <source>
        <dbReference type="Pfam" id="PF01321"/>
    </source>
</evidence>
<evidence type="ECO:0000256" key="5">
    <source>
        <dbReference type="ARBA" id="ARBA00022801"/>
    </source>
</evidence>
<keyword evidence="3" id="KW-0479">Metal-binding</keyword>
<keyword evidence="6" id="KW-0464">Manganese</keyword>
<dbReference type="Proteomes" id="UP000242381">
    <property type="component" value="Unassembled WGS sequence"/>
</dbReference>
<dbReference type="PANTHER" id="PTHR43763:SF6">
    <property type="entry name" value="XAA-PRO AMINOPEPTIDASE 1"/>
    <property type="match status" value="1"/>
</dbReference>
<evidence type="ECO:0000256" key="7">
    <source>
        <dbReference type="ARBA" id="ARBA00023239"/>
    </source>
</evidence>
<evidence type="ECO:0008006" key="14">
    <source>
        <dbReference type="Google" id="ProtNLM"/>
    </source>
</evidence>
<sequence>MLTFQRLYSTTLNARSKLSALRAAMSQLDAIIIPSEDAHQSEYTAQCDNRREWLSDFTGSAGCAVVTQSEALLFTDGRYFLQANKQLDNTQWKLMKQGMPGVPSWQDYVTKHLPVHASVGIDPSVINVAQAKQLEDALAARGSRLVYTETNLVDQVRERVPERPHESIKKHPLEYAGKSARDKLQELRQALKGKCSVLSRLDEIAWLFNLRGSDIHCCPVFFSYCLITPDRAFLYVQKDVMEDKIRTELEQLGIEIRKYDDIVSDLLTFDHTMFSVDPDGTNMSILQALNRNSNQIDLEPSPVQLLKAIKNPAELKGLKDCHKWDAVALCRHFAWLSEKISKQEQVWEIEAAEHLNDMRRCHPLYVGPSFDTIAASGPNGAIIHYSPTRQDCSKIDPFELYLCDSGGHYLNGTTDVTRTYLFSGEPSLFQKRAFTRVLQAHIAIDQAIFPEGVTGYQLDSVARQPLWKDGLDFRHGVGHGVGAYLNVHEGPHGIGSRKAYDQVPLQAGMIVTNEPGYYKDRQFGIRIENVLHVQKSRFEHFLGFEHLTFLPLGSKLMDSQLLNSEEIDWINRYHSDCRNNIEPFLDDNMLPPFLKHDVNSNRTSNGEYIPKHRKPSQTHTEMLLELGSPRRDSKKKYYKPSKSNTINNNNKWLKLLLVFLGLLFLFGYLPFFRFVKTNDHQSFISFSREPSKEVVRDQMILYRIIGNDLPPRHKEGQTLSNLQFILDHEPTFPNTRKIFVLNRIIDPVNEATIIRLLDRYNMEYIRVPFDEKEYEQLDFQLESFPDADFLHSDDYRRYSKVAKLRALDYTYHKKNLYAMNNNGGRNTAIQHGKSIPNAKWIMPFDGNCYLSNNGFKEIRAQLEKYGKDTKYFVVPMTRLLNNSVLLNNLDERPKTPEEPQIIFRYDASEEYNLNMRYGRRSKLELLWRLGALENRRLNRPTVPWEPAERPYSKDKGNFKNIGWVFRLFSGNPQQEENKKEASSIRAFNRLLAIQSSLDSLDESIARRTFRHDKLFLYNEIDVNQRRYDYWTKHKEVTLAVERLEQAANEVLEGSQQRLAPISSTTQDGMPFETVPEKDELGPLSQNVTILTLAQYLLGNEKYGRGAANLIRVHFLNEYAVEDEDEYNSARRIPDDSHLLDFLSDQGYSFPSLSRVPHVVPKYSNSRVLNTSDLTKTDLSSLLDCIRLLRKMQVLTHKEYIDLQAITAEFLEYLVTSPTGIHLAQMTDHRGVLYDLQVTAMAAFTDDVRLFLRVANRCRMRIGKQFKEDGTQPYEETSTRARLLSSGSNDHLVEWRALLHYQTLNLQYWTLLARGIQNAGIAKDIWHYTAANEGQISHAVVRHLQTYADALPTLSPADADFARSRLRPLAYMAQAAFRHSHEKKTPIDDRVKARTEQDREWVERHVSLFGDQWSTEPLEEEEFVHDILKIMHDDKIKGRLGVPPFWMLTSTNS</sequence>
<feature type="domain" description="Alginate lyase" evidence="10">
    <location>
        <begin position="1059"/>
        <end position="1348"/>
    </location>
</feature>
<keyword evidence="4" id="KW-0732">Signal</keyword>
<dbReference type="InterPro" id="IPR033740">
    <property type="entry name" value="Pept_M24B"/>
</dbReference>
<evidence type="ECO:0000313" key="13">
    <source>
        <dbReference type="Proteomes" id="UP000242381"/>
    </source>
</evidence>
<dbReference type="InterPro" id="IPR008929">
    <property type="entry name" value="Chondroitin_lyas"/>
</dbReference>
<dbReference type="InterPro" id="IPR000994">
    <property type="entry name" value="Pept_M24"/>
</dbReference>
<proteinExistence type="inferred from homology"/>
<dbReference type="PANTHER" id="PTHR43763">
    <property type="entry name" value="XAA-PRO AMINOPEPTIDASE 1"/>
    <property type="match status" value="1"/>
</dbReference>
<dbReference type="FunFam" id="3.40.350.10:FF:000003">
    <property type="entry name" value="Xaa-pro aminopeptidase P"/>
    <property type="match status" value="1"/>
</dbReference>
<evidence type="ECO:0000256" key="1">
    <source>
        <dbReference type="ARBA" id="ARBA00001936"/>
    </source>
</evidence>
<dbReference type="SUPFAM" id="SSF53092">
    <property type="entry name" value="Creatinase/prolidase N-terminal domain"/>
    <property type="match status" value="1"/>
</dbReference>
<dbReference type="InterPro" id="IPR029149">
    <property type="entry name" value="Creatin/AminoP/Spt16_N"/>
</dbReference>
<dbReference type="EMBL" id="KV921340">
    <property type="protein sequence ID" value="ORE18023.1"/>
    <property type="molecule type" value="Genomic_DNA"/>
</dbReference>
<dbReference type="FunFam" id="3.90.230.10:FF:000007">
    <property type="entry name" value="Xaa-Pro aminopeptidase P"/>
    <property type="match status" value="1"/>
</dbReference>
<dbReference type="GO" id="GO:0042597">
    <property type="term" value="C:periplasmic space"/>
    <property type="evidence" value="ECO:0007669"/>
    <property type="project" value="InterPro"/>
</dbReference>
<evidence type="ECO:0000256" key="2">
    <source>
        <dbReference type="ARBA" id="ARBA00008766"/>
    </source>
</evidence>
<dbReference type="Pfam" id="PF16188">
    <property type="entry name" value="Peptidase_M24_C"/>
    <property type="match status" value="1"/>
</dbReference>
<dbReference type="GO" id="GO:0005737">
    <property type="term" value="C:cytoplasm"/>
    <property type="evidence" value="ECO:0007669"/>
    <property type="project" value="UniProtKB-ARBA"/>
</dbReference>
<dbReference type="VEuPathDB" id="FungiDB:BCV72DRAFT_303950"/>
<dbReference type="InterPro" id="IPR000587">
    <property type="entry name" value="Creatinase_N"/>
</dbReference>
<dbReference type="GO" id="GO:0016829">
    <property type="term" value="F:lyase activity"/>
    <property type="evidence" value="ECO:0007669"/>
    <property type="project" value="UniProtKB-KW"/>
</dbReference>
<accession>A0A1X0S149</accession>
<evidence type="ECO:0000313" key="12">
    <source>
        <dbReference type="EMBL" id="ORE18023.1"/>
    </source>
</evidence>
<dbReference type="Gene3D" id="3.90.230.10">
    <property type="entry name" value="Creatinase/methionine aminopeptidase superfamily"/>
    <property type="match status" value="1"/>
</dbReference>
<name>A0A1X0S149_RHIZD</name>
<dbReference type="Pfam" id="PF05426">
    <property type="entry name" value="Alginate_lyase"/>
    <property type="match status" value="1"/>
</dbReference>
<dbReference type="SUPFAM" id="SSF55920">
    <property type="entry name" value="Creatinase/aminopeptidase"/>
    <property type="match status" value="1"/>
</dbReference>
<comment type="similarity">
    <text evidence="2">Belongs to the peptidase M24B family.</text>
</comment>
<dbReference type="VEuPathDB" id="FungiDB:BCV72DRAFT_324658"/>